<dbReference type="GO" id="GO:0016779">
    <property type="term" value="F:nucleotidyltransferase activity"/>
    <property type="evidence" value="ECO:0007669"/>
    <property type="project" value="UniProtKB-KW"/>
</dbReference>
<accession>A0AAP2DM44</accession>
<keyword evidence="7" id="KW-0238">DNA-binding</keyword>
<keyword evidence="2" id="KW-0240">DNA-directed RNA polymerase</keyword>
<evidence type="ECO:0000256" key="7">
    <source>
        <dbReference type="ARBA" id="ARBA00023125"/>
    </source>
</evidence>
<evidence type="ECO:0000256" key="4">
    <source>
        <dbReference type="ARBA" id="ARBA00022695"/>
    </source>
</evidence>
<organism evidence="11 12">
    <name type="scientific">Chryseosolibacter histidini</name>
    <dbReference type="NCBI Taxonomy" id="2782349"/>
    <lineage>
        <taxon>Bacteria</taxon>
        <taxon>Pseudomonadati</taxon>
        <taxon>Bacteroidota</taxon>
        <taxon>Cytophagia</taxon>
        <taxon>Cytophagales</taxon>
        <taxon>Chryseotaleaceae</taxon>
        <taxon>Chryseosolibacter</taxon>
    </lineage>
</organism>
<dbReference type="GO" id="GO:0006352">
    <property type="term" value="P:DNA-templated transcription initiation"/>
    <property type="evidence" value="ECO:0007669"/>
    <property type="project" value="InterPro"/>
</dbReference>
<evidence type="ECO:0000256" key="1">
    <source>
        <dbReference type="ARBA" id="ARBA00008798"/>
    </source>
</evidence>
<evidence type="ECO:0000256" key="8">
    <source>
        <dbReference type="ARBA" id="ARBA00023163"/>
    </source>
</evidence>
<dbReference type="InterPro" id="IPR007634">
    <property type="entry name" value="RNA_pol_sigma_54_DNA-bd"/>
</dbReference>
<evidence type="ECO:0000256" key="6">
    <source>
        <dbReference type="ARBA" id="ARBA00023082"/>
    </source>
</evidence>
<dbReference type="GO" id="GO:0016987">
    <property type="term" value="F:sigma factor activity"/>
    <property type="evidence" value="ECO:0007669"/>
    <property type="project" value="UniProtKB-KW"/>
</dbReference>
<dbReference type="Pfam" id="PF04963">
    <property type="entry name" value="Sigma54_CBD"/>
    <property type="match status" value="1"/>
</dbReference>
<evidence type="ECO:0000313" key="11">
    <source>
        <dbReference type="EMBL" id="MBT1698801.1"/>
    </source>
</evidence>
<dbReference type="Gene3D" id="1.10.10.1330">
    <property type="entry name" value="RNA polymerase sigma-54 factor, core-binding domain"/>
    <property type="match status" value="1"/>
</dbReference>
<dbReference type="NCBIfam" id="TIGR02395">
    <property type="entry name" value="rpoN_sigma"/>
    <property type="match status" value="1"/>
</dbReference>
<gene>
    <name evidence="11" type="primary">rpoN</name>
    <name evidence="11" type="ORF">KK083_18050</name>
</gene>
<feature type="domain" description="RNA polymerase sigma factor 54 core-binding" evidence="10">
    <location>
        <begin position="80"/>
        <end position="269"/>
    </location>
</feature>
<dbReference type="GO" id="GO:0001216">
    <property type="term" value="F:DNA-binding transcription activator activity"/>
    <property type="evidence" value="ECO:0007669"/>
    <property type="project" value="InterPro"/>
</dbReference>
<comment type="similarity">
    <text evidence="1">Belongs to the sigma-54 factor family.</text>
</comment>
<dbReference type="InterPro" id="IPR007046">
    <property type="entry name" value="RNA_pol_sigma_54_core-bd"/>
</dbReference>
<dbReference type="PRINTS" id="PR00045">
    <property type="entry name" value="SIGMA54FCT"/>
</dbReference>
<dbReference type="PIRSF" id="PIRSF000774">
    <property type="entry name" value="RpoN"/>
    <property type="match status" value="1"/>
</dbReference>
<dbReference type="PANTHER" id="PTHR32248:SF4">
    <property type="entry name" value="RNA POLYMERASE SIGMA-54 FACTOR"/>
    <property type="match status" value="1"/>
</dbReference>
<protein>
    <submittedName>
        <fullName evidence="11">RNA polymerase factor sigma-54</fullName>
    </submittedName>
</protein>
<dbReference type="PROSITE" id="PS00718">
    <property type="entry name" value="SIGMA54_2"/>
    <property type="match status" value="1"/>
</dbReference>
<evidence type="ECO:0000259" key="9">
    <source>
        <dbReference type="Pfam" id="PF04552"/>
    </source>
</evidence>
<keyword evidence="4" id="KW-0548">Nucleotidyltransferase</keyword>
<feature type="domain" description="RNA polymerase sigma factor 54 DNA-binding" evidence="9">
    <location>
        <begin position="288"/>
        <end position="445"/>
    </location>
</feature>
<comment type="caution">
    <text evidence="11">The sequence shown here is derived from an EMBL/GenBank/DDBJ whole genome shotgun (WGS) entry which is preliminary data.</text>
</comment>
<dbReference type="Pfam" id="PF00309">
    <property type="entry name" value="Sigma54_AID"/>
    <property type="match status" value="1"/>
</dbReference>
<keyword evidence="8" id="KW-0804">Transcription</keyword>
<sequence length="449" mass="51951">MLQLLHLNTVELEQRIQNELEENPLIEEKAEEETAFETGTQDSQDFKDYDEYCYDDIPDYKLENAQHFQTQAPLEKPIIEVEDFRQELKNQLALQSLTELETEVGYFIIDSLTDEGFLEFTTENLADDYSMKFSRWVEPETVQKIIHVIQQLEPVGVGTGNIKECLIAQLRKMQQSPDVKLAIRLLDTYYQELMHRNFERIINDLKIEEDDLKDIFHLLGTLKLKPVAAASTTTQTETILPDFILSQDEEGTHVSLARERSSKLCISSSWKKMVYDTEKSQTDNRSKQYLKSKLNAAEWFVNAIRQRENTMLKVMEAIVRLQHDFFQEGDITKLKPMILKNVADMVGVDISTVSRITCNKYVQTHFGNVLLKSLFTEGIANHKGEVVSNKVIQKTIEEVIQAEDKKCPYSDQQLVKVLAKRGFEIARRTVTKYREQLHIPAAQMRAFLA</sequence>
<dbReference type="PROSITE" id="PS50044">
    <property type="entry name" value="SIGMA54_3"/>
    <property type="match status" value="1"/>
</dbReference>
<dbReference type="GO" id="GO:0003677">
    <property type="term" value="F:DNA binding"/>
    <property type="evidence" value="ECO:0007669"/>
    <property type="project" value="UniProtKB-KW"/>
</dbReference>
<dbReference type="GO" id="GO:0000428">
    <property type="term" value="C:DNA-directed RNA polymerase complex"/>
    <property type="evidence" value="ECO:0007669"/>
    <property type="project" value="UniProtKB-KW"/>
</dbReference>
<dbReference type="PANTHER" id="PTHR32248">
    <property type="entry name" value="RNA POLYMERASE SIGMA-54 FACTOR"/>
    <property type="match status" value="1"/>
</dbReference>
<evidence type="ECO:0000256" key="3">
    <source>
        <dbReference type="ARBA" id="ARBA00022679"/>
    </source>
</evidence>
<dbReference type="AlphaFoldDB" id="A0AAP2DM44"/>
<evidence type="ECO:0000256" key="5">
    <source>
        <dbReference type="ARBA" id="ARBA00023015"/>
    </source>
</evidence>
<keyword evidence="3" id="KW-0808">Transferase</keyword>
<name>A0AAP2DM44_9BACT</name>
<evidence type="ECO:0000313" key="12">
    <source>
        <dbReference type="Proteomes" id="UP001319200"/>
    </source>
</evidence>
<dbReference type="Pfam" id="PF04552">
    <property type="entry name" value="Sigma54_DBD"/>
    <property type="match status" value="1"/>
</dbReference>
<evidence type="ECO:0000256" key="2">
    <source>
        <dbReference type="ARBA" id="ARBA00022478"/>
    </source>
</evidence>
<keyword evidence="5" id="KW-0805">Transcription regulation</keyword>
<keyword evidence="12" id="KW-1185">Reference proteome</keyword>
<dbReference type="Gene3D" id="1.10.10.60">
    <property type="entry name" value="Homeodomain-like"/>
    <property type="match status" value="1"/>
</dbReference>
<dbReference type="EMBL" id="JAHESF010000018">
    <property type="protein sequence ID" value="MBT1698801.1"/>
    <property type="molecule type" value="Genomic_DNA"/>
</dbReference>
<dbReference type="Proteomes" id="UP001319200">
    <property type="component" value="Unassembled WGS sequence"/>
</dbReference>
<reference evidence="11 12" key="1">
    <citation type="submission" date="2021-05" db="EMBL/GenBank/DDBJ databases">
        <title>A Polyphasic approach of four new species of the genus Ohtaekwangia: Ohtaekwangia histidinii sp. nov., Ohtaekwangia cretensis sp. nov., Ohtaekwangia indiensis sp. nov., Ohtaekwangia reichenbachii sp. nov. from diverse environment.</title>
        <authorList>
            <person name="Octaviana S."/>
        </authorList>
    </citation>
    <scope>NUCLEOTIDE SEQUENCE [LARGE SCALE GENOMIC DNA]</scope>
    <source>
        <strain evidence="11 12">PWU4</strain>
    </source>
</reference>
<dbReference type="InterPro" id="IPR000394">
    <property type="entry name" value="RNA_pol_sigma_54"/>
</dbReference>
<evidence type="ECO:0000259" key="10">
    <source>
        <dbReference type="Pfam" id="PF04963"/>
    </source>
</evidence>
<keyword evidence="6" id="KW-0731">Sigma factor</keyword>
<dbReference type="InterPro" id="IPR038709">
    <property type="entry name" value="RpoN_core-bd_sf"/>
</dbReference>
<proteinExistence type="inferred from homology"/>